<reference evidence="2 3" key="1">
    <citation type="submission" date="2010-08" db="EMBL/GenBank/DDBJ databases">
        <authorList>
            <person name="Durkin A.S."/>
            <person name="Madupu R."/>
            <person name="Torralba M."/>
            <person name="Gillis M."/>
            <person name="Methe B."/>
            <person name="Sutton G."/>
            <person name="Nelson K.E."/>
        </authorList>
    </citation>
    <scope>NUCLEOTIDE SEQUENCE [LARGE SCALE GENOMIC DNA]</scope>
    <source>
        <strain evidence="2 3">ACS-049-V-Sch6</strain>
    </source>
</reference>
<dbReference type="RefSeq" id="WP_005375498.1">
    <property type="nucleotide sequence ID" value="NZ_AEDR01000005.1"/>
</dbReference>
<evidence type="ECO:0000259" key="1">
    <source>
        <dbReference type="SMART" id="SM00471"/>
    </source>
</evidence>
<organism evidence="2 3">
    <name type="scientific">Veillonella atypica ACS-049-V-Sch6</name>
    <dbReference type="NCBI Taxonomy" id="866776"/>
    <lineage>
        <taxon>Bacteria</taxon>
        <taxon>Bacillati</taxon>
        <taxon>Bacillota</taxon>
        <taxon>Negativicutes</taxon>
        <taxon>Veillonellales</taxon>
        <taxon>Veillonellaceae</taxon>
        <taxon>Veillonella</taxon>
    </lineage>
</organism>
<dbReference type="GeneID" id="57774299"/>
<dbReference type="NCBIfam" id="NF003009">
    <property type="entry name" value="PRK03826.1"/>
    <property type="match status" value="1"/>
</dbReference>
<dbReference type="EMBL" id="AEDR01000005">
    <property type="protein sequence ID" value="EFL56950.1"/>
    <property type="molecule type" value="Genomic_DNA"/>
</dbReference>
<dbReference type="SUPFAM" id="SSF109604">
    <property type="entry name" value="HD-domain/PDEase-like"/>
    <property type="match status" value="1"/>
</dbReference>
<comment type="caution">
    <text evidence="2">The sequence shown here is derived from an EMBL/GenBank/DDBJ whole genome shotgun (WGS) entry which is preliminary data.</text>
</comment>
<gene>
    <name evidence="2" type="ORF">HMPREF9321_0292</name>
</gene>
<evidence type="ECO:0000313" key="2">
    <source>
        <dbReference type="EMBL" id="EFL56950.1"/>
    </source>
</evidence>
<dbReference type="Proteomes" id="UP000004211">
    <property type="component" value="Unassembled WGS sequence"/>
</dbReference>
<feature type="domain" description="HD/PDEase" evidence="1">
    <location>
        <begin position="24"/>
        <end position="148"/>
    </location>
</feature>
<dbReference type="Gene3D" id="1.10.3210.10">
    <property type="entry name" value="Hypothetical protein af1432"/>
    <property type="match status" value="1"/>
</dbReference>
<dbReference type="SMART" id="SM00471">
    <property type="entry name" value="HDc"/>
    <property type="match status" value="1"/>
</dbReference>
<accession>E1L3Y8</accession>
<dbReference type="AlphaFoldDB" id="E1L3Y8"/>
<dbReference type="Pfam" id="PF12917">
    <property type="entry name" value="YfbR-like"/>
    <property type="match status" value="1"/>
</dbReference>
<dbReference type="CDD" id="cd00077">
    <property type="entry name" value="HDc"/>
    <property type="match status" value="1"/>
</dbReference>
<proteinExistence type="predicted"/>
<name>E1L3Y8_9FIRM</name>
<dbReference type="eggNOG" id="COG1896">
    <property type="taxonomic scope" value="Bacteria"/>
</dbReference>
<dbReference type="InterPro" id="IPR003607">
    <property type="entry name" value="HD/PDEase_dom"/>
</dbReference>
<evidence type="ECO:0000313" key="3">
    <source>
        <dbReference type="Proteomes" id="UP000004211"/>
    </source>
</evidence>
<protein>
    <submittedName>
        <fullName evidence="2">HD domain protein</fullName>
    </submittedName>
</protein>
<sequence>MSSFFAFLKRMRFINRWSLMRNTETENIQEHSLEVAMVAHNLAALKNEYFGGNLDINKVAVIAMYHEVSEIFTGDMPTPIKYFDPKLRSLYGEVETLAQEKMLSTLPKRLQSVYKPYIVDAETLPEWSIVKAADTLSAYMKCVNELHAGNDEFKEAHDTILAKLKALNMPEVDMFIEEYVPALSESLDKLNYYKI</sequence>